<feature type="compositionally biased region" description="Acidic residues" evidence="3">
    <location>
        <begin position="58"/>
        <end position="72"/>
    </location>
</feature>
<proteinExistence type="predicted"/>
<dbReference type="Pfam" id="PF11917">
    <property type="entry name" value="DUF3435"/>
    <property type="match status" value="1"/>
</dbReference>
<dbReference type="GO" id="GO:0006310">
    <property type="term" value="P:DNA recombination"/>
    <property type="evidence" value="ECO:0007669"/>
    <property type="project" value="UniProtKB-KW"/>
</dbReference>
<feature type="region of interest" description="Disordered" evidence="3">
    <location>
        <begin position="1"/>
        <end position="81"/>
    </location>
</feature>
<dbReference type="OrthoDB" id="4206656at2759"/>
<dbReference type="EMBL" id="PDNA01000167">
    <property type="protein sequence ID" value="PGH07545.1"/>
    <property type="molecule type" value="Genomic_DNA"/>
</dbReference>
<dbReference type="InterPro" id="IPR013762">
    <property type="entry name" value="Integrase-like_cat_sf"/>
</dbReference>
<keyword evidence="4" id="KW-1133">Transmembrane helix</keyword>
<dbReference type="PANTHER" id="PTHR37535">
    <property type="entry name" value="FLUG DOMAIN PROTEIN"/>
    <property type="match status" value="1"/>
</dbReference>
<dbReference type="PANTHER" id="PTHR37535:SF2">
    <property type="entry name" value="FINGER DOMAIN PROTEIN, PUTATIVE (AFU_ORTHOLOGUE AFUA_6G09300)-RELATED"/>
    <property type="match status" value="1"/>
</dbReference>
<evidence type="ECO:0000256" key="3">
    <source>
        <dbReference type="SAM" id="MobiDB-lite"/>
    </source>
</evidence>
<feature type="domain" description="C2H2-type" evidence="5">
    <location>
        <begin position="666"/>
        <end position="694"/>
    </location>
</feature>
<keyword evidence="7" id="KW-1185">Reference proteome</keyword>
<feature type="region of interest" description="Disordered" evidence="3">
    <location>
        <begin position="453"/>
        <end position="475"/>
    </location>
</feature>
<keyword evidence="2" id="KW-0862">Zinc</keyword>
<dbReference type="Proteomes" id="UP000224634">
    <property type="component" value="Unassembled WGS sequence"/>
</dbReference>
<sequence length="720" mass="82552">MARRKRDQAPTSSGDDDTADESFRMSASDESSGGYDTELTDPDPGPREPVDLHLGYEDPADETDEDLAEVDPDFGGSPKTRVHRKRVESRWKRYCAVKARAPGADPKWIDPRQAVRQASANDVYRFFNYSLGKLERGKDGRKLKGTHCESSLTTDWKYFHGYYKRATGNVMSQEMRHELKPGMRKLADKFGLKDQVRQNIPVYIEDMIPFNETILKTREKRFHLGLQRLLLCFYNMLATFTVNRESAILNLQYKDLLLSVQRNPHGGPPVPCVDFRPEFIKKNLGMKKLNTFILPEIIYGMSLVYSPHVFLFGFLFHADAFENPNLRSLEDVRRLFPEDGCQEIQLPLKREMDDHYIFCKVQAKGGKVQILRDTPMSAATLDSQLKSVSEIHGFKNPLYSHQFRYGGGKMLDESGFVSQAQMNVVMNHSNPGTFLRYYRVRLHPGLQQIMTGREPDEKFDRALTSASRERDERRPRYLTDADKASVEQSPEVQEAISARERLAGLYHRTRDPALVPVLRERQREVMNTRQRLRYKLRLKVREEFSRKQALIDINRQLSGAAAHDDGSQRPPRIEFDLPLPLIHLLGKLLAVPTSDSLEDEWRRRNEAAEGVTEYCGFVEGGPLRGRPARIGSPDEAPLQDDPPRRIGQEEQPPPISARALPKPKRLDCFQCGKQYSDHQGVRRHFRSVHLNDRSCDPCGLPLDSEMHLRSHAARTHSLCT</sequence>
<evidence type="ECO:0000259" key="5">
    <source>
        <dbReference type="PROSITE" id="PS50157"/>
    </source>
</evidence>
<dbReference type="AlphaFoldDB" id="A0A2B7XF25"/>
<organism evidence="6 7">
    <name type="scientific">Polytolypa hystricis (strain UAMH7299)</name>
    <dbReference type="NCBI Taxonomy" id="1447883"/>
    <lineage>
        <taxon>Eukaryota</taxon>
        <taxon>Fungi</taxon>
        <taxon>Dikarya</taxon>
        <taxon>Ascomycota</taxon>
        <taxon>Pezizomycotina</taxon>
        <taxon>Eurotiomycetes</taxon>
        <taxon>Eurotiomycetidae</taxon>
        <taxon>Onygenales</taxon>
        <taxon>Onygenales incertae sedis</taxon>
        <taxon>Polytolypa</taxon>
    </lineage>
</organism>
<keyword evidence="1" id="KW-0233">DNA recombination</keyword>
<accession>A0A2B7XF25</accession>
<evidence type="ECO:0000256" key="2">
    <source>
        <dbReference type="PROSITE-ProRule" id="PRU00042"/>
    </source>
</evidence>
<name>A0A2B7XF25_POLH7</name>
<dbReference type="GO" id="GO:0008270">
    <property type="term" value="F:zinc ion binding"/>
    <property type="evidence" value="ECO:0007669"/>
    <property type="project" value="UniProtKB-KW"/>
</dbReference>
<gene>
    <name evidence="6" type="ORF">AJ80_07991</name>
</gene>
<keyword evidence="4" id="KW-0472">Membrane</keyword>
<keyword evidence="2" id="KW-0479">Metal-binding</keyword>
<dbReference type="InterPro" id="IPR021842">
    <property type="entry name" value="DUF3435"/>
</dbReference>
<dbReference type="GO" id="GO:0003677">
    <property type="term" value="F:DNA binding"/>
    <property type="evidence" value="ECO:0007669"/>
    <property type="project" value="InterPro"/>
</dbReference>
<dbReference type="GO" id="GO:0015074">
    <property type="term" value="P:DNA integration"/>
    <property type="evidence" value="ECO:0007669"/>
    <property type="project" value="InterPro"/>
</dbReference>
<evidence type="ECO:0000313" key="7">
    <source>
        <dbReference type="Proteomes" id="UP000224634"/>
    </source>
</evidence>
<dbReference type="SMART" id="SM00355">
    <property type="entry name" value="ZnF_C2H2"/>
    <property type="match status" value="2"/>
</dbReference>
<dbReference type="Gene3D" id="1.10.443.10">
    <property type="entry name" value="Intergrase catalytic core"/>
    <property type="match status" value="1"/>
</dbReference>
<dbReference type="InterPro" id="IPR013087">
    <property type="entry name" value="Znf_C2H2_type"/>
</dbReference>
<evidence type="ECO:0000256" key="4">
    <source>
        <dbReference type="SAM" id="Phobius"/>
    </source>
</evidence>
<dbReference type="PROSITE" id="PS00028">
    <property type="entry name" value="ZINC_FINGER_C2H2_1"/>
    <property type="match status" value="2"/>
</dbReference>
<protein>
    <recommendedName>
        <fullName evidence="5">C2H2-type domain-containing protein</fullName>
    </recommendedName>
</protein>
<evidence type="ECO:0000313" key="6">
    <source>
        <dbReference type="EMBL" id="PGH07545.1"/>
    </source>
</evidence>
<comment type="caution">
    <text evidence="6">The sequence shown here is derived from an EMBL/GenBank/DDBJ whole genome shotgun (WGS) entry which is preliminary data.</text>
</comment>
<reference evidence="6 7" key="1">
    <citation type="submission" date="2017-10" db="EMBL/GenBank/DDBJ databases">
        <title>Comparative genomics in systemic dimorphic fungi from Ajellomycetaceae.</title>
        <authorList>
            <person name="Munoz J.F."/>
            <person name="Mcewen J.G."/>
            <person name="Clay O.K."/>
            <person name="Cuomo C.A."/>
        </authorList>
    </citation>
    <scope>NUCLEOTIDE SEQUENCE [LARGE SCALE GENOMIC DNA]</scope>
    <source>
        <strain evidence="6 7">UAMH7299</strain>
    </source>
</reference>
<keyword evidence="2" id="KW-0863">Zinc-finger</keyword>
<feature type="region of interest" description="Disordered" evidence="3">
    <location>
        <begin position="622"/>
        <end position="659"/>
    </location>
</feature>
<feature type="compositionally biased region" description="Basic and acidic residues" evidence="3">
    <location>
        <begin position="44"/>
        <end position="56"/>
    </location>
</feature>
<dbReference type="Gene3D" id="3.30.160.60">
    <property type="entry name" value="Classic Zinc Finger"/>
    <property type="match status" value="1"/>
</dbReference>
<dbReference type="InterPro" id="IPR011010">
    <property type="entry name" value="DNA_brk_join_enz"/>
</dbReference>
<dbReference type="SUPFAM" id="SSF56349">
    <property type="entry name" value="DNA breaking-rejoining enzymes"/>
    <property type="match status" value="1"/>
</dbReference>
<keyword evidence="4" id="KW-0812">Transmembrane</keyword>
<evidence type="ECO:0000256" key="1">
    <source>
        <dbReference type="ARBA" id="ARBA00023172"/>
    </source>
</evidence>
<feature type="transmembrane region" description="Helical" evidence="4">
    <location>
        <begin position="297"/>
        <end position="318"/>
    </location>
</feature>
<dbReference type="PROSITE" id="PS50157">
    <property type="entry name" value="ZINC_FINGER_C2H2_2"/>
    <property type="match status" value="1"/>
</dbReference>